<protein>
    <submittedName>
        <fullName evidence="3">Uncharacterized protein</fullName>
    </submittedName>
</protein>
<feature type="transmembrane region" description="Helical" evidence="2">
    <location>
        <begin position="6"/>
        <end position="26"/>
    </location>
</feature>
<accession>A0ABN2PMD5</accession>
<gene>
    <name evidence="3" type="ORF">GCM10009775_15770</name>
</gene>
<keyword evidence="2" id="KW-1133">Transmembrane helix</keyword>
<dbReference type="RefSeq" id="WP_248146961.1">
    <property type="nucleotide sequence ID" value="NZ_BAAAOF010000002.1"/>
</dbReference>
<feature type="region of interest" description="Disordered" evidence="1">
    <location>
        <begin position="37"/>
        <end position="67"/>
    </location>
</feature>
<keyword evidence="4" id="KW-1185">Reference proteome</keyword>
<name>A0ABN2PMD5_9MICO</name>
<reference evidence="3 4" key="1">
    <citation type="journal article" date="2019" name="Int. J. Syst. Evol. Microbiol.">
        <title>The Global Catalogue of Microorganisms (GCM) 10K type strain sequencing project: providing services to taxonomists for standard genome sequencing and annotation.</title>
        <authorList>
            <consortium name="The Broad Institute Genomics Platform"/>
            <consortium name="The Broad Institute Genome Sequencing Center for Infectious Disease"/>
            <person name="Wu L."/>
            <person name="Ma J."/>
        </authorList>
    </citation>
    <scope>NUCLEOTIDE SEQUENCE [LARGE SCALE GENOMIC DNA]</scope>
    <source>
        <strain evidence="3 4">JCM 14900</strain>
    </source>
</reference>
<evidence type="ECO:0000256" key="2">
    <source>
        <dbReference type="SAM" id="Phobius"/>
    </source>
</evidence>
<sequence length="67" mass="7675">MDYLFIIGMAVLIAIGFLAWAFVHWYRRYTDQRDDLQRAGDPGEALTPQQASRRAEGKAAWTRITGM</sequence>
<comment type="caution">
    <text evidence="3">The sequence shown here is derived from an EMBL/GenBank/DDBJ whole genome shotgun (WGS) entry which is preliminary data.</text>
</comment>
<dbReference type="Proteomes" id="UP001501343">
    <property type="component" value="Unassembled WGS sequence"/>
</dbReference>
<proteinExistence type="predicted"/>
<organism evidence="3 4">
    <name type="scientific">Microbacterium aoyamense</name>
    <dbReference type="NCBI Taxonomy" id="344166"/>
    <lineage>
        <taxon>Bacteria</taxon>
        <taxon>Bacillati</taxon>
        <taxon>Actinomycetota</taxon>
        <taxon>Actinomycetes</taxon>
        <taxon>Micrococcales</taxon>
        <taxon>Microbacteriaceae</taxon>
        <taxon>Microbacterium</taxon>
    </lineage>
</organism>
<evidence type="ECO:0000256" key="1">
    <source>
        <dbReference type="SAM" id="MobiDB-lite"/>
    </source>
</evidence>
<evidence type="ECO:0000313" key="4">
    <source>
        <dbReference type="Proteomes" id="UP001501343"/>
    </source>
</evidence>
<keyword evidence="2" id="KW-0812">Transmembrane</keyword>
<keyword evidence="2" id="KW-0472">Membrane</keyword>
<evidence type="ECO:0000313" key="3">
    <source>
        <dbReference type="EMBL" id="GAA1924290.1"/>
    </source>
</evidence>
<dbReference type="EMBL" id="BAAAOF010000002">
    <property type="protein sequence ID" value="GAA1924290.1"/>
    <property type="molecule type" value="Genomic_DNA"/>
</dbReference>